<reference evidence="2 3" key="1">
    <citation type="submission" date="2019-08" db="EMBL/GenBank/DDBJ databases">
        <authorList>
            <person name="Shi S."/>
        </authorList>
    </citation>
    <scope>NUCLEOTIDE SEQUENCE [LARGE SCALE GENOMIC DNA]</scope>
    <source>
        <strain evidence="2 3">GY10130</strain>
    </source>
</reference>
<organism evidence="2 3">
    <name type="scientific">Pontibacter qinzhouensis</name>
    <dbReference type="NCBI Taxonomy" id="2603253"/>
    <lineage>
        <taxon>Bacteria</taxon>
        <taxon>Pseudomonadati</taxon>
        <taxon>Bacteroidota</taxon>
        <taxon>Cytophagia</taxon>
        <taxon>Cytophagales</taxon>
        <taxon>Hymenobacteraceae</taxon>
        <taxon>Pontibacter</taxon>
    </lineage>
</organism>
<name>A0A5C8K656_9BACT</name>
<dbReference type="OrthoDB" id="9792011at2"/>
<sequence>MQNLLKKFSFKKSTTYLCGFLLATSLTGCFKNDDPAPQEQIPVGIVSVYHGIATNQEFDLLADNQAVFNRAIKYSEYTGYQQFRTGNRNFKFTPANAINAVIDTTFNIQDGKYYSLFVAGTEQQARLVAVRDSIFTPVAGKAFLRVINLSPDVASTDIRTTDNVTLADNLPYKSITQFMVVDATTHTLQITGADSEAVLLPNSNVSLAAGNYYTIILRGRAAQPAGSTYGLNAQVVRSF</sequence>
<protein>
    <submittedName>
        <fullName evidence="2">DUF4397 domain-containing protein</fullName>
    </submittedName>
</protein>
<dbReference type="InterPro" id="IPR025510">
    <property type="entry name" value="DUF4397"/>
</dbReference>
<dbReference type="EMBL" id="VRTY01000051">
    <property type="protein sequence ID" value="TXK44284.1"/>
    <property type="molecule type" value="Genomic_DNA"/>
</dbReference>
<dbReference type="PROSITE" id="PS51257">
    <property type="entry name" value="PROKAR_LIPOPROTEIN"/>
    <property type="match status" value="1"/>
</dbReference>
<evidence type="ECO:0000259" key="1">
    <source>
        <dbReference type="Pfam" id="PF14344"/>
    </source>
</evidence>
<evidence type="ECO:0000313" key="3">
    <source>
        <dbReference type="Proteomes" id="UP000321926"/>
    </source>
</evidence>
<dbReference type="RefSeq" id="WP_147922377.1">
    <property type="nucleotide sequence ID" value="NZ_VRTY01000051.1"/>
</dbReference>
<proteinExistence type="predicted"/>
<comment type="caution">
    <text evidence="2">The sequence shown here is derived from an EMBL/GenBank/DDBJ whole genome shotgun (WGS) entry which is preliminary data.</text>
</comment>
<gene>
    <name evidence="2" type="ORF">FVR03_13975</name>
</gene>
<accession>A0A5C8K656</accession>
<keyword evidence="3" id="KW-1185">Reference proteome</keyword>
<dbReference type="AlphaFoldDB" id="A0A5C8K656"/>
<dbReference type="Proteomes" id="UP000321926">
    <property type="component" value="Unassembled WGS sequence"/>
</dbReference>
<feature type="domain" description="DUF4397" evidence="1">
    <location>
        <begin position="46"/>
        <end position="158"/>
    </location>
</feature>
<evidence type="ECO:0000313" key="2">
    <source>
        <dbReference type="EMBL" id="TXK44284.1"/>
    </source>
</evidence>
<dbReference type="Pfam" id="PF14344">
    <property type="entry name" value="DUF4397"/>
    <property type="match status" value="1"/>
</dbReference>